<name>A0A5C6CD37_9BACT</name>
<dbReference type="InterPro" id="IPR039968">
    <property type="entry name" value="BcerS-like"/>
</dbReference>
<proteinExistence type="predicted"/>
<dbReference type="EMBL" id="SJPS01000008">
    <property type="protein sequence ID" value="TWU21965.1"/>
    <property type="molecule type" value="Genomic_DNA"/>
</dbReference>
<dbReference type="InterPro" id="IPR016181">
    <property type="entry name" value="Acyl_CoA_acyltransferase"/>
</dbReference>
<dbReference type="Gene3D" id="3.40.630.30">
    <property type="match status" value="1"/>
</dbReference>
<dbReference type="OrthoDB" id="9806005at2"/>
<reference evidence="1 2" key="1">
    <citation type="submission" date="2019-02" db="EMBL/GenBank/DDBJ databases">
        <title>Deep-cultivation of Planctomycetes and their phenomic and genomic characterization uncovers novel biology.</title>
        <authorList>
            <person name="Wiegand S."/>
            <person name="Jogler M."/>
            <person name="Boedeker C."/>
            <person name="Pinto D."/>
            <person name="Vollmers J."/>
            <person name="Rivas-Marin E."/>
            <person name="Kohn T."/>
            <person name="Peeters S.H."/>
            <person name="Heuer A."/>
            <person name="Rast P."/>
            <person name="Oberbeckmann S."/>
            <person name="Bunk B."/>
            <person name="Jeske O."/>
            <person name="Meyerdierks A."/>
            <person name="Storesund J.E."/>
            <person name="Kallscheuer N."/>
            <person name="Luecker S."/>
            <person name="Lage O.M."/>
            <person name="Pohl T."/>
            <person name="Merkel B.J."/>
            <person name="Hornburger P."/>
            <person name="Mueller R.-W."/>
            <person name="Bruemmer F."/>
            <person name="Labrenz M."/>
            <person name="Spormann A.M."/>
            <person name="Op Den Camp H."/>
            <person name="Overmann J."/>
            <person name="Amann R."/>
            <person name="Jetten M.S.M."/>
            <person name="Mascher T."/>
            <person name="Medema M.H."/>
            <person name="Devos D.P."/>
            <person name="Kaster A.-K."/>
            <person name="Ovreas L."/>
            <person name="Rohde M."/>
            <person name="Galperin M.Y."/>
            <person name="Jogler C."/>
        </authorList>
    </citation>
    <scope>NUCLEOTIDE SEQUENCE [LARGE SCALE GENOMIC DNA]</scope>
    <source>
        <strain evidence="1 2">Pla144</strain>
    </source>
</reference>
<dbReference type="Proteomes" id="UP000318437">
    <property type="component" value="Unassembled WGS sequence"/>
</dbReference>
<evidence type="ECO:0000313" key="1">
    <source>
        <dbReference type="EMBL" id="TWU21965.1"/>
    </source>
</evidence>
<organism evidence="1 2">
    <name type="scientific">Bythopirellula polymerisocia</name>
    <dbReference type="NCBI Taxonomy" id="2528003"/>
    <lineage>
        <taxon>Bacteria</taxon>
        <taxon>Pseudomonadati</taxon>
        <taxon>Planctomycetota</taxon>
        <taxon>Planctomycetia</taxon>
        <taxon>Pirellulales</taxon>
        <taxon>Lacipirellulaceae</taxon>
        <taxon>Bythopirellula</taxon>
    </lineage>
</organism>
<dbReference type="RefSeq" id="WP_146452681.1">
    <property type="nucleotide sequence ID" value="NZ_SJPS01000008.1"/>
</dbReference>
<sequence length="414" mass="47236">MNLSAVLNSPFLPAASPRFTWSQLTMAPSSASVHAVTTRRDVAEFIDLPKRIYQFDPNWVAPLDMQVREFLDPRRHPFFRHGSAQAFLARRDGHTVGRIVVSDDPAYNQVHGTNVGCFGMFESIDDVRTSRALLDRASAWLRSRGRTQMMGPIDFSTNYPCGLLVDGFDTPPAVMMNHHPHYYERLLARYGLEKAKDLYAWWFNRHNNMDAHWSGRVQRLSERYGVTVRPMDFTDFDAEIARCKTLYHESLDQNWGFVRMSDAEFDHLARDLKRLAVPELVQLAEVAGRPVGVSIMLPNLNEAIQPLGGRLTTAGVPLGLMRLACRMRKIRTGRLAVLGVIPGYRKRGVAESLIQQSFLNSIEKLDYHGAELSWTLEDNALVNRMIERVGGRRYKTYRIFQKELFPGGRIGTRR</sequence>
<dbReference type="PANTHER" id="PTHR41368">
    <property type="entry name" value="PROTEIN YGHO"/>
    <property type="match status" value="1"/>
</dbReference>
<dbReference type="SUPFAM" id="SSF55729">
    <property type="entry name" value="Acyl-CoA N-acyltransferases (Nat)"/>
    <property type="match status" value="1"/>
</dbReference>
<protein>
    <recommendedName>
        <fullName evidence="3">N-acetyltransferase domain-containing protein</fullName>
    </recommendedName>
</protein>
<keyword evidence="2" id="KW-1185">Reference proteome</keyword>
<evidence type="ECO:0000313" key="2">
    <source>
        <dbReference type="Proteomes" id="UP000318437"/>
    </source>
</evidence>
<dbReference type="AlphaFoldDB" id="A0A5C6CD37"/>
<dbReference type="PANTHER" id="PTHR41368:SF1">
    <property type="entry name" value="PROTEIN YGHO"/>
    <property type="match status" value="1"/>
</dbReference>
<gene>
    <name evidence="1" type="ORF">Pla144_44320</name>
</gene>
<comment type="caution">
    <text evidence="1">The sequence shown here is derived from an EMBL/GenBank/DDBJ whole genome shotgun (WGS) entry which is preliminary data.</text>
</comment>
<evidence type="ECO:0008006" key="3">
    <source>
        <dbReference type="Google" id="ProtNLM"/>
    </source>
</evidence>
<accession>A0A5C6CD37</accession>